<evidence type="ECO:0000313" key="2">
    <source>
        <dbReference type="Proteomes" id="UP000184518"/>
    </source>
</evidence>
<dbReference type="OrthoDB" id="1095281at2"/>
<dbReference type="STRING" id="1416778.SAMN05443633_102446"/>
<gene>
    <name evidence="1" type="ORF">SAMN05443633_102446</name>
</gene>
<organism evidence="1 2">
    <name type="scientific">Chryseobacterium arachidis</name>
    <dbReference type="NCBI Taxonomy" id="1416778"/>
    <lineage>
        <taxon>Bacteria</taxon>
        <taxon>Pseudomonadati</taxon>
        <taxon>Bacteroidota</taxon>
        <taxon>Flavobacteriia</taxon>
        <taxon>Flavobacteriales</taxon>
        <taxon>Weeksellaceae</taxon>
        <taxon>Chryseobacterium group</taxon>
        <taxon>Chryseobacterium</taxon>
    </lineage>
</organism>
<protein>
    <submittedName>
        <fullName evidence="1">Uncharacterized protein</fullName>
    </submittedName>
</protein>
<evidence type="ECO:0000313" key="1">
    <source>
        <dbReference type="EMBL" id="SHE97855.1"/>
    </source>
</evidence>
<dbReference type="RefSeq" id="WP_072953973.1">
    <property type="nucleotide sequence ID" value="NZ_FQUT01000002.1"/>
</dbReference>
<dbReference type="EMBL" id="FQUT01000002">
    <property type="protein sequence ID" value="SHE97855.1"/>
    <property type="molecule type" value="Genomic_DNA"/>
</dbReference>
<proteinExistence type="predicted"/>
<dbReference type="AlphaFoldDB" id="A0A1M4XWP3"/>
<name>A0A1M4XWP3_9FLAO</name>
<reference evidence="2" key="1">
    <citation type="submission" date="2016-11" db="EMBL/GenBank/DDBJ databases">
        <authorList>
            <person name="Varghese N."/>
            <person name="Submissions S."/>
        </authorList>
    </citation>
    <scope>NUCLEOTIDE SEQUENCE [LARGE SCALE GENOMIC DNA]</scope>
    <source>
        <strain evidence="2">DSM 27619</strain>
    </source>
</reference>
<keyword evidence="2" id="KW-1185">Reference proteome</keyword>
<accession>A0A1M4XWP3</accession>
<dbReference type="Proteomes" id="UP000184518">
    <property type="component" value="Unassembled WGS sequence"/>
</dbReference>
<sequence>MFDKDKIISKLIGNLFDTQTGEYITVAELKTIDKNGLKETTNINTALVSPSLINKIKSSHVNPYVNLSGAYYREGYKYKPSFSLYLSKSSGLSKAEPLVVSWCSGNHSTFMVDQGFLSAFKLSPRLLDSEILWDDLKEPEYDVVKIKPLSEYKFPTYSDAYVKIKKDYLETYLAYRKKVAVQIFTIKRDIAIDEEISTLLKNKKHFIEEFNQLEIRISRFDNKKDTARLEINGFKLLLENSGNNEKEETVAGHYWKGIDGLVTEWRARHEMPFEYVYVSDKVLAVYETDEDYEVHPLSGSVSYRNQWAVTHCDRVGKNAIKIEIKKLYEGNGYTVIDYWNKFSIHPSEIIEGENIAGKAERLTRKFFLFGRILTNLFNGLLELNYLAKDLISLDEERVEYTGWSGFSEFNAIAQHVDLKYFSKEQFISRCKKLYIILGENLKEKPLRKIVDMLGFPASDTEKLRSIKLLELIIAYIIVADESGLHPLTNKEIIVGRVLENKNFNPLLKLSAMNSIRQLDAHKTNDSKARLNKALTDLGVQPNSISNNYANTCWQIYDSLDEMFVRLNVLFSNYAATFY</sequence>